<keyword evidence="3" id="KW-0808">Transferase</keyword>
<feature type="domain" description="Glycosyl transferase family 1" evidence="1">
    <location>
        <begin position="211"/>
        <end position="373"/>
    </location>
</feature>
<dbReference type="STRING" id="926569.ANT_20280"/>
<dbReference type="Proteomes" id="UP000008922">
    <property type="component" value="Chromosome"/>
</dbReference>
<dbReference type="InterPro" id="IPR028098">
    <property type="entry name" value="Glyco_trans_4-like_N"/>
</dbReference>
<evidence type="ECO:0000259" key="1">
    <source>
        <dbReference type="Pfam" id="PF00534"/>
    </source>
</evidence>
<proteinExistence type="predicted"/>
<dbReference type="KEGG" id="atm:ANT_20280"/>
<dbReference type="PANTHER" id="PTHR45947">
    <property type="entry name" value="SULFOQUINOVOSYL TRANSFERASE SQD2"/>
    <property type="match status" value="1"/>
</dbReference>
<organism evidence="3 4">
    <name type="scientific">Anaerolinea thermophila (strain DSM 14523 / JCM 11388 / NBRC 100420 / UNI-1)</name>
    <dbReference type="NCBI Taxonomy" id="926569"/>
    <lineage>
        <taxon>Bacteria</taxon>
        <taxon>Bacillati</taxon>
        <taxon>Chloroflexota</taxon>
        <taxon>Anaerolineae</taxon>
        <taxon>Anaerolineales</taxon>
        <taxon>Anaerolineaceae</taxon>
        <taxon>Anaerolinea</taxon>
    </lineage>
</organism>
<dbReference type="HOGENOM" id="CLU_665013_0_0_0"/>
<dbReference type="GO" id="GO:0016757">
    <property type="term" value="F:glycosyltransferase activity"/>
    <property type="evidence" value="ECO:0007669"/>
    <property type="project" value="UniProtKB-KW"/>
</dbReference>
<reference evidence="3 4" key="1">
    <citation type="submission" date="2010-12" db="EMBL/GenBank/DDBJ databases">
        <title>Whole genome sequence of Anaerolinea thermophila UNI-1.</title>
        <authorList>
            <person name="Narita-Yamada S."/>
            <person name="Kishi E."/>
            <person name="Watanabe Y."/>
            <person name="Takasaki K."/>
            <person name="Ankai A."/>
            <person name="Oguchi A."/>
            <person name="Fukui S."/>
            <person name="Takahashi M."/>
            <person name="Yashiro I."/>
            <person name="Hosoyama A."/>
            <person name="Sekiguchi Y."/>
            <person name="Hanada S."/>
            <person name="Fujita N."/>
        </authorList>
    </citation>
    <scope>NUCLEOTIDE SEQUENCE [LARGE SCALE GENOMIC DNA]</scope>
    <source>
        <strain evidence="4">DSM 14523 / JCM 11388 / NBRC 100420 / UNI-1</strain>
    </source>
</reference>
<feature type="domain" description="Glycosyltransferase subfamily 4-like N-terminal" evidence="2">
    <location>
        <begin position="12"/>
        <end position="200"/>
    </location>
</feature>
<dbReference type="InterPro" id="IPR050194">
    <property type="entry name" value="Glycosyltransferase_grp1"/>
</dbReference>
<evidence type="ECO:0000313" key="3">
    <source>
        <dbReference type="EMBL" id="BAJ64054.1"/>
    </source>
</evidence>
<evidence type="ECO:0000259" key="2">
    <source>
        <dbReference type="Pfam" id="PF13439"/>
    </source>
</evidence>
<dbReference type="RefSeq" id="WP_013560424.1">
    <property type="nucleotide sequence ID" value="NC_014960.1"/>
</dbReference>
<dbReference type="eggNOG" id="COG0438">
    <property type="taxonomic scope" value="Bacteria"/>
</dbReference>
<evidence type="ECO:0000313" key="4">
    <source>
        <dbReference type="Proteomes" id="UP000008922"/>
    </source>
</evidence>
<dbReference type="OrthoDB" id="9764657at2"/>
<dbReference type="Pfam" id="PF00534">
    <property type="entry name" value="Glycos_transf_1"/>
    <property type="match status" value="1"/>
</dbReference>
<dbReference type="InterPro" id="IPR001296">
    <property type="entry name" value="Glyco_trans_1"/>
</dbReference>
<keyword evidence="4" id="KW-1185">Reference proteome</keyword>
<dbReference type="PANTHER" id="PTHR45947:SF3">
    <property type="entry name" value="SULFOQUINOVOSYL TRANSFERASE SQD2"/>
    <property type="match status" value="1"/>
</dbReference>
<dbReference type="InParanoid" id="E8MXH3"/>
<dbReference type="Gene3D" id="3.40.50.2000">
    <property type="entry name" value="Glycogen Phosphorylase B"/>
    <property type="match status" value="2"/>
</dbReference>
<keyword evidence="3" id="KW-0328">Glycosyltransferase</keyword>
<dbReference type="CDD" id="cd03801">
    <property type="entry name" value="GT4_PimA-like"/>
    <property type="match status" value="1"/>
</dbReference>
<name>E8MXH3_ANATU</name>
<protein>
    <submittedName>
        <fullName evidence="3">Glycosyltransferase</fullName>
        <ecNumber evidence="3">2.4.-.-</ecNumber>
    </submittedName>
</protein>
<dbReference type="EMBL" id="AP012029">
    <property type="protein sequence ID" value="BAJ64054.1"/>
    <property type="molecule type" value="Genomic_DNA"/>
</dbReference>
<dbReference type="Pfam" id="PF13439">
    <property type="entry name" value="Glyco_transf_4"/>
    <property type="match status" value="1"/>
</dbReference>
<sequence length="403" mass="46459">MRIAIFHNLPSGGAKRALMEWTRRLAQRHEVHVYTLSTADHDYCDLRPYITHHIVYTFEPLPLFNSPFGRLNQWQRWKDLGRLAVLYQSLAQHIDKEGYDVVFTHPCKFTFIPILNIYLRSPTVYYLHEHFPNQVNRSIHRPYTRSEGVRKILDRVDPLIGLYQNQLRALQDLAVANTRLFLANSDFTLRQFQEHYSAPSALSRYGVNTEQFRPDENTPRERHLLSVGELSPRKGFDFLIQGLANIPDSNRPPLRLICNMQLEQEREYLCQLAEKSGVQMEILTNLNSEQLAQEYRKTRLVVYTPVQEPFGLVPLEAMACGTPVLGIAEGGVPETVIEGVTGRLSPRDPARFAEILLEMLKQPDLLRKMGQNGVDIVRKIWSWEQSTHTVEQHLLQASKAGPN</sequence>
<dbReference type="AlphaFoldDB" id="E8MXH3"/>
<dbReference type="SUPFAM" id="SSF53756">
    <property type="entry name" value="UDP-Glycosyltransferase/glycogen phosphorylase"/>
    <property type="match status" value="1"/>
</dbReference>
<gene>
    <name evidence="3" type="ordered locus">ANT_20280</name>
</gene>
<dbReference type="EC" id="2.4.-.-" evidence="3"/>
<accession>E8MXH3</accession>